<feature type="transmembrane region" description="Helical" evidence="1">
    <location>
        <begin position="94"/>
        <end position="114"/>
    </location>
</feature>
<sequence length="159" mass="16864">MQEPVPWSAPRAPLAGQPSGDVVMRPNAWPHQVATGAAFGGMLVLAWFGSLGVTVGFVLIVVVVLVDRMLGYRSIPLSPPGTTLSPARPLRSGLWMLGPLVVWLVCWNLVRGTILSGGVPLWAAIVLGVAVVPLWAVGLRRAEEVLIAHNLARARQQAG</sequence>
<reference evidence="3" key="1">
    <citation type="journal article" date="2019" name="Int. J. Syst. Evol. Microbiol.">
        <title>The Global Catalogue of Microorganisms (GCM) 10K type strain sequencing project: providing services to taxonomists for standard genome sequencing and annotation.</title>
        <authorList>
            <consortium name="The Broad Institute Genomics Platform"/>
            <consortium name="The Broad Institute Genome Sequencing Center for Infectious Disease"/>
            <person name="Wu L."/>
            <person name="Ma J."/>
        </authorList>
    </citation>
    <scope>NUCLEOTIDE SEQUENCE [LARGE SCALE GENOMIC DNA]</scope>
    <source>
        <strain evidence="3">JCM 3369</strain>
    </source>
</reference>
<dbReference type="EMBL" id="JBHSGF010000005">
    <property type="protein sequence ID" value="MFC4555251.1"/>
    <property type="molecule type" value="Genomic_DNA"/>
</dbReference>
<evidence type="ECO:0000313" key="2">
    <source>
        <dbReference type="EMBL" id="MFC4555251.1"/>
    </source>
</evidence>
<evidence type="ECO:0000313" key="3">
    <source>
        <dbReference type="Proteomes" id="UP001595955"/>
    </source>
</evidence>
<gene>
    <name evidence="2" type="ORF">ACFO3F_08320</name>
</gene>
<proteinExistence type="predicted"/>
<name>A0ABV9D9G2_9MICO</name>
<keyword evidence="1" id="KW-0812">Transmembrane</keyword>
<keyword evidence="3" id="KW-1185">Reference proteome</keyword>
<protein>
    <submittedName>
        <fullName evidence="2">Uncharacterized protein</fullName>
    </submittedName>
</protein>
<comment type="caution">
    <text evidence="2">The sequence shown here is derived from an EMBL/GenBank/DDBJ whole genome shotgun (WGS) entry which is preliminary data.</text>
</comment>
<keyword evidence="1" id="KW-0472">Membrane</keyword>
<dbReference type="Proteomes" id="UP001595955">
    <property type="component" value="Unassembled WGS sequence"/>
</dbReference>
<accession>A0ABV9D9G2</accession>
<dbReference type="RefSeq" id="WP_164471359.1">
    <property type="nucleotide sequence ID" value="NZ_CP033325.1"/>
</dbReference>
<keyword evidence="1" id="KW-1133">Transmembrane helix</keyword>
<feature type="transmembrane region" description="Helical" evidence="1">
    <location>
        <begin position="44"/>
        <end position="66"/>
    </location>
</feature>
<feature type="transmembrane region" description="Helical" evidence="1">
    <location>
        <begin position="120"/>
        <end position="139"/>
    </location>
</feature>
<organism evidence="2 3">
    <name type="scientific">Georgenia faecalis</name>
    <dbReference type="NCBI Taxonomy" id="2483799"/>
    <lineage>
        <taxon>Bacteria</taxon>
        <taxon>Bacillati</taxon>
        <taxon>Actinomycetota</taxon>
        <taxon>Actinomycetes</taxon>
        <taxon>Micrococcales</taxon>
        <taxon>Bogoriellaceae</taxon>
        <taxon>Georgenia</taxon>
    </lineage>
</organism>
<evidence type="ECO:0000256" key="1">
    <source>
        <dbReference type="SAM" id="Phobius"/>
    </source>
</evidence>